<dbReference type="Gene3D" id="3.40.50.10610">
    <property type="entry name" value="ABC-type transport auxiliary lipoprotein component"/>
    <property type="match status" value="1"/>
</dbReference>
<dbReference type="SUPFAM" id="SSF159594">
    <property type="entry name" value="XCC0632-like"/>
    <property type="match status" value="1"/>
</dbReference>
<dbReference type="OrthoDB" id="5600407at2"/>
<protein>
    <submittedName>
        <fullName evidence="2">ABC-type transport auxiliary lipoprotein component</fullName>
    </submittedName>
</protein>
<dbReference type="InterPro" id="IPR005586">
    <property type="entry name" value="ABC_trans_aux"/>
</dbReference>
<keyword evidence="3" id="KW-1185">Reference proteome</keyword>
<gene>
    <name evidence="2" type="ORF">SAMN05421831_105126</name>
</gene>
<reference evidence="3" key="1">
    <citation type="submission" date="2016-10" db="EMBL/GenBank/DDBJ databases">
        <authorList>
            <person name="Varghese N."/>
            <person name="Submissions S."/>
        </authorList>
    </citation>
    <scope>NUCLEOTIDE SEQUENCE [LARGE SCALE GENOMIC DNA]</scope>
    <source>
        <strain evidence="3">DSM 7165</strain>
    </source>
</reference>
<evidence type="ECO:0000313" key="2">
    <source>
        <dbReference type="EMBL" id="SEI61195.1"/>
    </source>
</evidence>
<organism evidence="2 3">
    <name type="scientific">Allopseudospirillum japonicum</name>
    <dbReference type="NCBI Taxonomy" id="64971"/>
    <lineage>
        <taxon>Bacteria</taxon>
        <taxon>Pseudomonadati</taxon>
        <taxon>Pseudomonadota</taxon>
        <taxon>Gammaproteobacteria</taxon>
        <taxon>Oceanospirillales</taxon>
        <taxon>Oceanospirillaceae</taxon>
        <taxon>Allopseudospirillum</taxon>
    </lineage>
</organism>
<name>A0A1H6SBR3_9GAMM</name>
<dbReference type="EMBL" id="FNYH01000005">
    <property type="protein sequence ID" value="SEI61195.1"/>
    <property type="molecule type" value="Genomic_DNA"/>
</dbReference>
<dbReference type="STRING" id="64971.SAMN05421831_105126"/>
<keyword evidence="2" id="KW-0449">Lipoprotein</keyword>
<sequence>MARNFIRCCGILTIGWLLSACSLQPVHHAHLLWLETEPAQKQALTLDTQLIILPVQVPSSLATQDLAYRNTGQEIAYFATYQWANPLPEAIQILLTQYLSQTGRWRAVSRAQVGLNNPWQLDTQVYAWWFDYQDLQNPHFYIQLNANLVDQQGHIHQQWPWQIRVPLTQLGPQALAPELKQALTQWLQSLEQQLQIFFTQQKISINKH</sequence>
<dbReference type="Pfam" id="PF03886">
    <property type="entry name" value="ABC_trans_aux"/>
    <property type="match status" value="1"/>
</dbReference>
<dbReference type="AlphaFoldDB" id="A0A1H6SBR3"/>
<accession>A0A1H6SBR3</accession>
<evidence type="ECO:0000313" key="3">
    <source>
        <dbReference type="Proteomes" id="UP000242999"/>
    </source>
</evidence>
<evidence type="ECO:0000259" key="1">
    <source>
        <dbReference type="Pfam" id="PF03886"/>
    </source>
</evidence>
<dbReference type="PROSITE" id="PS51257">
    <property type="entry name" value="PROKAR_LIPOPROTEIN"/>
    <property type="match status" value="1"/>
</dbReference>
<proteinExistence type="predicted"/>
<dbReference type="Proteomes" id="UP000242999">
    <property type="component" value="Unassembled WGS sequence"/>
</dbReference>
<feature type="domain" description="ABC-type transport auxiliary lipoprotein component" evidence="1">
    <location>
        <begin position="38"/>
        <end position="187"/>
    </location>
</feature>